<evidence type="ECO:0000313" key="1">
    <source>
        <dbReference type="EMBL" id="KAF2000802.1"/>
    </source>
</evidence>
<evidence type="ECO:0008006" key="3">
    <source>
        <dbReference type="Google" id="ProtNLM"/>
    </source>
</evidence>
<accession>A0A6A5WGP6</accession>
<dbReference type="AlphaFoldDB" id="A0A6A5WGP6"/>
<dbReference type="EMBL" id="ML977586">
    <property type="protein sequence ID" value="KAF2000802.1"/>
    <property type="molecule type" value="Genomic_DNA"/>
</dbReference>
<name>A0A6A5WGP6_9PLEO</name>
<proteinExistence type="predicted"/>
<organism evidence="1 2">
    <name type="scientific">Amniculicola lignicola CBS 123094</name>
    <dbReference type="NCBI Taxonomy" id="1392246"/>
    <lineage>
        <taxon>Eukaryota</taxon>
        <taxon>Fungi</taxon>
        <taxon>Dikarya</taxon>
        <taxon>Ascomycota</taxon>
        <taxon>Pezizomycotina</taxon>
        <taxon>Dothideomycetes</taxon>
        <taxon>Pleosporomycetidae</taxon>
        <taxon>Pleosporales</taxon>
        <taxon>Amniculicolaceae</taxon>
        <taxon>Amniculicola</taxon>
    </lineage>
</organism>
<dbReference type="SUPFAM" id="SSF52047">
    <property type="entry name" value="RNI-like"/>
    <property type="match status" value="1"/>
</dbReference>
<reference evidence="1" key="1">
    <citation type="journal article" date="2020" name="Stud. Mycol.">
        <title>101 Dothideomycetes genomes: a test case for predicting lifestyles and emergence of pathogens.</title>
        <authorList>
            <person name="Haridas S."/>
            <person name="Albert R."/>
            <person name="Binder M."/>
            <person name="Bloem J."/>
            <person name="Labutti K."/>
            <person name="Salamov A."/>
            <person name="Andreopoulos B."/>
            <person name="Baker S."/>
            <person name="Barry K."/>
            <person name="Bills G."/>
            <person name="Bluhm B."/>
            <person name="Cannon C."/>
            <person name="Castanera R."/>
            <person name="Culley D."/>
            <person name="Daum C."/>
            <person name="Ezra D."/>
            <person name="Gonzalez J."/>
            <person name="Henrissat B."/>
            <person name="Kuo A."/>
            <person name="Liang C."/>
            <person name="Lipzen A."/>
            <person name="Lutzoni F."/>
            <person name="Magnuson J."/>
            <person name="Mondo S."/>
            <person name="Nolan M."/>
            <person name="Ohm R."/>
            <person name="Pangilinan J."/>
            <person name="Park H.-J."/>
            <person name="Ramirez L."/>
            <person name="Alfaro M."/>
            <person name="Sun H."/>
            <person name="Tritt A."/>
            <person name="Yoshinaga Y."/>
            <person name="Zwiers L.-H."/>
            <person name="Turgeon B."/>
            <person name="Goodwin S."/>
            <person name="Spatafora J."/>
            <person name="Crous P."/>
            <person name="Grigoriev I."/>
        </authorList>
    </citation>
    <scope>NUCLEOTIDE SEQUENCE</scope>
    <source>
        <strain evidence="1">CBS 123094</strain>
    </source>
</reference>
<keyword evidence="2" id="KW-1185">Reference proteome</keyword>
<dbReference type="Proteomes" id="UP000799779">
    <property type="component" value="Unassembled WGS sequence"/>
</dbReference>
<protein>
    <recommendedName>
        <fullName evidence="3">F-box domain-containing protein</fullName>
    </recommendedName>
</protein>
<evidence type="ECO:0000313" key="2">
    <source>
        <dbReference type="Proteomes" id="UP000799779"/>
    </source>
</evidence>
<gene>
    <name evidence="1" type="ORF">P154DRAFT_562988</name>
</gene>
<sequence>MGRLLDCPSELIHQIGQNLELADIRALRLCCSTTRDGLAYSFERRFFKTASVRFTTRSLSSLRALSASKYSKYIDTLIIRFDENLVLDAFGHPNTVMSSLGVHASFLGSDFAQTIQELVQDKIKALGHLARNEFLIPAMKNFKNLRAVELTDHGRDYFAPHVYEFAQEILRYGSPSWMTGLESDHSLRRVMGYSYSGHPFIILARALEHSRAPVETLSLQFTMYGNNVFNEICCHDSALKSIRCLSLEVDQFSHDQRYLVVPQMKLPWAINIDKLRVHNMTRTYMTRRSPNVEVLKVENLSINTITGTPGRIWSNSRQPVLKVLELSNLSIDMVYFRYHIWEMADTLEIMKFRSIQLQRDWRGLNVWVEKFRSSIQLPNLKKMVVCNLTYGDEALSGVVLFPCPTLPGLSIDQNQGSASSASMQASVEATVHNLFQASGKELVICNGKHSWM</sequence>